<evidence type="ECO:0000313" key="2">
    <source>
        <dbReference type="EMBL" id="KAK0555702.1"/>
    </source>
</evidence>
<name>A0AAN6GYK5_9BASI</name>
<organism evidence="2 3">
    <name type="scientific">Tilletia horrida</name>
    <dbReference type="NCBI Taxonomy" id="155126"/>
    <lineage>
        <taxon>Eukaryota</taxon>
        <taxon>Fungi</taxon>
        <taxon>Dikarya</taxon>
        <taxon>Basidiomycota</taxon>
        <taxon>Ustilaginomycotina</taxon>
        <taxon>Exobasidiomycetes</taxon>
        <taxon>Tilletiales</taxon>
        <taxon>Tilletiaceae</taxon>
        <taxon>Tilletia</taxon>
    </lineage>
</organism>
<dbReference type="EMBL" id="JAPDMZ010000024">
    <property type="protein sequence ID" value="KAK0555702.1"/>
    <property type="molecule type" value="Genomic_DNA"/>
</dbReference>
<reference evidence="2" key="1">
    <citation type="journal article" date="2023" name="PhytoFront">
        <title>Draft Genome Resources of Seven Strains of Tilletia horrida, Causal Agent of Kernel Smut of Rice.</title>
        <authorList>
            <person name="Khanal S."/>
            <person name="Antony Babu S."/>
            <person name="Zhou X.G."/>
        </authorList>
    </citation>
    <scope>NUCLEOTIDE SEQUENCE</scope>
    <source>
        <strain evidence="2">TX6</strain>
    </source>
</reference>
<protein>
    <submittedName>
        <fullName evidence="2">Uncharacterized protein</fullName>
    </submittedName>
</protein>
<feature type="compositionally biased region" description="Polar residues" evidence="1">
    <location>
        <begin position="30"/>
        <end position="44"/>
    </location>
</feature>
<comment type="caution">
    <text evidence="2">The sequence shown here is derived from an EMBL/GenBank/DDBJ whole genome shotgun (WGS) entry which is preliminary data.</text>
</comment>
<proteinExistence type="predicted"/>
<dbReference type="Proteomes" id="UP001176517">
    <property type="component" value="Unassembled WGS sequence"/>
</dbReference>
<sequence length="558" mass="61776">MLSLVDDADDISLMSITTSQPSSSTHNSSQDGNTGQTGTKHQGQVHSLIDQASGLGSQHDLLRADEPIAFVEDVYWKDVPNAFSKTDHSYLAVQASKLMHTIPLAESTFDNHLLRRDKARFLSQATKPRDEITSPGNLCVIQCPDLPPQFSSGKRETQRTLSFKDLTNPVRTNPVLEVQLGAKGVRSTADDGQDSWPSMTLCARASREEHLTLQSGGKVQDMLKASEAPLHFHDKTKMHSFMPVHQGLMQLEPYMDHRSRIPQGCYTHISLRSTGGAVQSDTSLQERGHQEFHAFSGSRTETPQLATAAFDLTASILDIARKRKASKLDMTDSADQVRLGEVEEFLQQRRVKRTKTGASGSRIENRAQDVQSPLPAPAEPEDSSSYAISFAAHNWRRFPASIRMLQNTQVISHLQVLKVELVGNENLGIDISFGHGAGVMFIKAALLGESLGPDLYTDPQRGIYRGLLRHLIQYDSVKQLLIICEQYTSSGFEIELTPSMQAHVDEIDRLIALRQQKFSSTSPSRSRTPPLVRMSFARSPKEAAVHFRKFADALDAAP</sequence>
<gene>
    <name evidence="2" type="ORF">OC846_001573</name>
</gene>
<dbReference type="AlphaFoldDB" id="A0AAN6GYK5"/>
<keyword evidence="3" id="KW-1185">Reference proteome</keyword>
<feature type="compositionally biased region" description="Low complexity" evidence="1">
    <location>
        <begin position="17"/>
        <end position="29"/>
    </location>
</feature>
<evidence type="ECO:0000313" key="3">
    <source>
        <dbReference type="Proteomes" id="UP001176517"/>
    </source>
</evidence>
<feature type="region of interest" description="Disordered" evidence="1">
    <location>
        <begin position="351"/>
        <end position="381"/>
    </location>
</feature>
<evidence type="ECO:0000256" key="1">
    <source>
        <dbReference type="SAM" id="MobiDB-lite"/>
    </source>
</evidence>
<accession>A0AAN6GYK5</accession>
<feature type="region of interest" description="Disordered" evidence="1">
    <location>
        <begin position="15"/>
        <end position="44"/>
    </location>
</feature>